<accession>E1X3G3</accession>
<evidence type="ECO:0000259" key="2">
    <source>
        <dbReference type="Pfam" id="PF13649"/>
    </source>
</evidence>
<dbReference type="EMBL" id="FQ312005">
    <property type="protein sequence ID" value="CBW25258.1"/>
    <property type="molecule type" value="Genomic_DNA"/>
</dbReference>
<sequence length="209" mass="24013">MRINQSTFSNLWRLFQITIGATFAKRRLLRRYYNNESSVLEVGCSLGNLTPAFAPYHNMTYLGVDIDSRVIGYAKKSFRNIENVSFVCADLRKMSREEKFDLVMLPGMLHHVSDELLVELLRSACELVSVGGRLLITDPLETSSSDPLMYRIFMKLEQGKFLRSKEELDKLVSSAVDLELLSSEVVPVYPTFIKVPKVCDFRVYYFQKS</sequence>
<dbReference type="InterPro" id="IPR029063">
    <property type="entry name" value="SAM-dependent_MTases_sf"/>
</dbReference>
<dbReference type="KEGG" id="bmx:BMS_0334"/>
<dbReference type="Gene3D" id="3.40.50.150">
    <property type="entry name" value="Vaccinia Virus protein VP39"/>
    <property type="match status" value="1"/>
</dbReference>
<dbReference type="OrthoDB" id="9810247at2"/>
<protein>
    <recommendedName>
        <fullName evidence="2">Methyltransferase domain-containing protein</fullName>
    </recommendedName>
</protein>
<dbReference type="AlphaFoldDB" id="E1X3G3"/>
<organism evidence="3 4">
    <name type="scientific">Halobacteriovorax marinus (strain ATCC BAA-682 / DSM 15412 / SJ)</name>
    <name type="common">Bacteriovorax marinus</name>
    <dbReference type="NCBI Taxonomy" id="862908"/>
    <lineage>
        <taxon>Bacteria</taxon>
        <taxon>Pseudomonadati</taxon>
        <taxon>Bdellovibrionota</taxon>
        <taxon>Bacteriovoracia</taxon>
        <taxon>Bacteriovoracales</taxon>
        <taxon>Halobacteriovoraceae</taxon>
        <taxon>Halobacteriovorax</taxon>
    </lineage>
</organism>
<dbReference type="STRING" id="862908.BMS_0334"/>
<dbReference type="CDD" id="cd02440">
    <property type="entry name" value="AdoMet_MTases"/>
    <property type="match status" value="1"/>
</dbReference>
<name>E1X3G3_HALMS</name>
<evidence type="ECO:0000313" key="4">
    <source>
        <dbReference type="Proteomes" id="UP000008963"/>
    </source>
</evidence>
<dbReference type="HOGENOM" id="CLU_1254258_0_0_7"/>
<dbReference type="Pfam" id="PF13649">
    <property type="entry name" value="Methyltransf_25"/>
    <property type="match status" value="1"/>
</dbReference>
<dbReference type="eggNOG" id="COG0500">
    <property type="taxonomic scope" value="Bacteria"/>
</dbReference>
<dbReference type="InterPro" id="IPR041698">
    <property type="entry name" value="Methyltransf_25"/>
</dbReference>
<keyword evidence="1" id="KW-0808">Transferase</keyword>
<dbReference type="Proteomes" id="UP000008963">
    <property type="component" value="Chromosome"/>
</dbReference>
<feature type="domain" description="Methyltransferase" evidence="2">
    <location>
        <begin position="39"/>
        <end position="132"/>
    </location>
</feature>
<dbReference type="PANTHER" id="PTHR43861">
    <property type="entry name" value="TRANS-ACONITATE 2-METHYLTRANSFERASE-RELATED"/>
    <property type="match status" value="1"/>
</dbReference>
<dbReference type="RefSeq" id="WP_014243046.1">
    <property type="nucleotide sequence ID" value="NC_016620.1"/>
</dbReference>
<proteinExistence type="predicted"/>
<keyword evidence="4" id="KW-1185">Reference proteome</keyword>
<gene>
    <name evidence="3" type="ordered locus">BMS_0334</name>
</gene>
<reference evidence="4" key="1">
    <citation type="journal article" date="2013" name="ISME J.">
        <title>A small predatory core genome in the divergent marine Bacteriovorax marinus SJ and the terrestrial Bdellovibrio bacteriovorus.</title>
        <authorList>
            <person name="Crossman L.C."/>
            <person name="Chen H."/>
            <person name="Cerdeno-Tarraga A.M."/>
            <person name="Brooks K."/>
            <person name="Quail M.A."/>
            <person name="Pineiro S.A."/>
            <person name="Hobley L."/>
            <person name="Sockett R.E."/>
            <person name="Bentley S.D."/>
            <person name="Parkhill J."/>
            <person name="Williams H.N."/>
            <person name="Stine O.C."/>
        </authorList>
    </citation>
    <scope>NUCLEOTIDE SEQUENCE [LARGE SCALE GENOMIC DNA]</scope>
    <source>
        <strain evidence="4">ATCC BAA-682 / DSM 15412 / SJ</strain>
    </source>
</reference>
<evidence type="ECO:0000256" key="1">
    <source>
        <dbReference type="ARBA" id="ARBA00022679"/>
    </source>
</evidence>
<evidence type="ECO:0000313" key="3">
    <source>
        <dbReference type="EMBL" id="CBW25258.1"/>
    </source>
</evidence>
<dbReference type="GO" id="GO:0016740">
    <property type="term" value="F:transferase activity"/>
    <property type="evidence" value="ECO:0007669"/>
    <property type="project" value="UniProtKB-KW"/>
</dbReference>
<dbReference type="SUPFAM" id="SSF53335">
    <property type="entry name" value="S-adenosyl-L-methionine-dependent methyltransferases"/>
    <property type="match status" value="1"/>
</dbReference>
<dbReference type="PATRIC" id="fig|862908.3.peg.322"/>